<reference evidence="2 3" key="1">
    <citation type="submission" date="2012-11" db="EMBL/GenBank/DDBJ databases">
        <authorList>
            <person name="Huguet-Tapia J.C."/>
            <person name="Durkin A.S."/>
            <person name="Pettis G.S."/>
            <person name="Badger J.H."/>
        </authorList>
    </citation>
    <scope>NUCLEOTIDE SEQUENCE [LARGE SCALE GENOMIC DNA]</scope>
    <source>
        <strain evidence="2 3">91-03</strain>
    </source>
</reference>
<accession>L1KR13</accession>
<organism evidence="2 3">
    <name type="scientific">Streptomyces ipomoeae 91-03</name>
    <dbReference type="NCBI Taxonomy" id="698759"/>
    <lineage>
        <taxon>Bacteria</taxon>
        <taxon>Bacillati</taxon>
        <taxon>Actinomycetota</taxon>
        <taxon>Actinomycetes</taxon>
        <taxon>Kitasatosporales</taxon>
        <taxon>Streptomycetaceae</taxon>
        <taxon>Streptomyces</taxon>
    </lineage>
</organism>
<feature type="region of interest" description="Disordered" evidence="1">
    <location>
        <begin position="1"/>
        <end position="84"/>
    </location>
</feature>
<dbReference type="Proteomes" id="UP000010411">
    <property type="component" value="Unassembled WGS sequence"/>
</dbReference>
<sequence length="84" mass="9086">MAAGGEDVGLFPTGRHGDLVAAQSDHPGDIAIAAPKNCRLRSPRRDRSTTSAAHRRPLLTAPRPATLQQPSETRRSDSEILLEY</sequence>
<gene>
    <name evidence="2" type="ORF">STRIP9103_00353</name>
</gene>
<keyword evidence="3" id="KW-1185">Reference proteome</keyword>
<dbReference type="AlphaFoldDB" id="L1KR13"/>
<dbReference type="EMBL" id="AEJC01000450">
    <property type="protein sequence ID" value="EKX63236.1"/>
    <property type="molecule type" value="Genomic_DNA"/>
</dbReference>
<protein>
    <submittedName>
        <fullName evidence="2">Uncharacterized protein</fullName>
    </submittedName>
</protein>
<name>L1KR13_9ACTN</name>
<proteinExistence type="predicted"/>
<comment type="caution">
    <text evidence="2">The sequence shown here is derived from an EMBL/GenBank/DDBJ whole genome shotgun (WGS) entry which is preliminary data.</text>
</comment>
<evidence type="ECO:0000256" key="1">
    <source>
        <dbReference type="SAM" id="MobiDB-lite"/>
    </source>
</evidence>
<evidence type="ECO:0000313" key="3">
    <source>
        <dbReference type="Proteomes" id="UP000010411"/>
    </source>
</evidence>
<evidence type="ECO:0000313" key="2">
    <source>
        <dbReference type="EMBL" id="EKX63236.1"/>
    </source>
</evidence>